<evidence type="ECO:0000256" key="3">
    <source>
        <dbReference type="ARBA" id="ARBA00023289"/>
    </source>
</evidence>
<feature type="compositionally biased region" description="Basic residues" evidence="5">
    <location>
        <begin position="186"/>
        <end position="199"/>
    </location>
</feature>
<evidence type="ECO:0000256" key="4">
    <source>
        <dbReference type="ARBA" id="ARBA00024045"/>
    </source>
</evidence>
<feature type="domain" description="HMA" evidence="6">
    <location>
        <begin position="34"/>
        <end position="97"/>
    </location>
</feature>
<dbReference type="PANTHER" id="PTHR45868:SF69">
    <property type="entry name" value="HEAVY METAL-ASSOCIATED ISOPRENYLATED PLANT PROTEIN 35"/>
    <property type="match status" value="1"/>
</dbReference>
<keyword evidence="3" id="KW-0636">Prenylation</keyword>
<name>A0AAN8VMM2_9MAGN</name>
<sequence>MAAAPNSQPQTTTKPANASSAVQETHPTLEPLKYQVWVLKVSIHCEGCKRKVKKVLQGIDGVYITTIDLKQQKVTVAGNVDAETLIKKLNKAGRHAELWPEKANKKGKKSSKSKNNEKQSSDEEESSPKNIKVIKFPIANTMGEDQSKESESDDERPANSPSGNPIPAMDQKGIPVIAPTAEKSGPRRRKKKKKKKKGQANKVTIAASPAPGVPAGIGSPDHHHHHHCEVDHGTTLINLSPTNQQHLCSYPTSTYIVPSTHAVVSYSAADSTQNHASAHYFMSSPYTVAVSYPVSHSTKSIPLSSFEILSDENPNGCSIM</sequence>
<dbReference type="Pfam" id="PF00403">
    <property type="entry name" value="HMA"/>
    <property type="match status" value="1"/>
</dbReference>
<comment type="caution">
    <text evidence="7">The sequence shown here is derived from an EMBL/GenBank/DDBJ whole genome shotgun (WGS) entry which is preliminary data.</text>
</comment>
<evidence type="ECO:0000313" key="7">
    <source>
        <dbReference type="EMBL" id="KAK6930147.1"/>
    </source>
</evidence>
<evidence type="ECO:0000256" key="1">
    <source>
        <dbReference type="ARBA" id="ARBA00022481"/>
    </source>
</evidence>
<keyword evidence="8" id="KW-1185">Reference proteome</keyword>
<accession>A0AAN8VMM2</accession>
<evidence type="ECO:0000256" key="2">
    <source>
        <dbReference type="ARBA" id="ARBA00022723"/>
    </source>
</evidence>
<dbReference type="CDD" id="cd00371">
    <property type="entry name" value="HMA"/>
    <property type="match status" value="1"/>
</dbReference>
<feature type="region of interest" description="Disordered" evidence="5">
    <location>
        <begin position="1"/>
        <end position="25"/>
    </location>
</feature>
<keyword evidence="1" id="KW-0488">Methylation</keyword>
<keyword evidence="2" id="KW-0479">Metal-binding</keyword>
<dbReference type="FunFam" id="3.30.70.100:FF:000008">
    <property type="entry name" value="Copper transport protein ATOX1"/>
    <property type="match status" value="1"/>
</dbReference>
<feature type="region of interest" description="Disordered" evidence="5">
    <location>
        <begin position="96"/>
        <end position="213"/>
    </location>
</feature>
<keyword evidence="3" id="KW-0449">Lipoprotein</keyword>
<dbReference type="GO" id="GO:0046872">
    <property type="term" value="F:metal ion binding"/>
    <property type="evidence" value="ECO:0007669"/>
    <property type="project" value="UniProtKB-KW"/>
</dbReference>
<dbReference type="InterPro" id="IPR036163">
    <property type="entry name" value="HMA_dom_sf"/>
</dbReference>
<evidence type="ECO:0000259" key="6">
    <source>
        <dbReference type="PROSITE" id="PS50846"/>
    </source>
</evidence>
<evidence type="ECO:0000256" key="5">
    <source>
        <dbReference type="SAM" id="MobiDB-lite"/>
    </source>
</evidence>
<dbReference type="Proteomes" id="UP001370490">
    <property type="component" value="Unassembled WGS sequence"/>
</dbReference>
<protein>
    <submittedName>
        <fullName evidence="7">Heavy metal-associated domain, HMA</fullName>
    </submittedName>
</protein>
<organism evidence="7 8">
    <name type="scientific">Dillenia turbinata</name>
    <dbReference type="NCBI Taxonomy" id="194707"/>
    <lineage>
        <taxon>Eukaryota</taxon>
        <taxon>Viridiplantae</taxon>
        <taxon>Streptophyta</taxon>
        <taxon>Embryophyta</taxon>
        <taxon>Tracheophyta</taxon>
        <taxon>Spermatophyta</taxon>
        <taxon>Magnoliopsida</taxon>
        <taxon>eudicotyledons</taxon>
        <taxon>Gunneridae</taxon>
        <taxon>Pentapetalae</taxon>
        <taxon>Dilleniales</taxon>
        <taxon>Dilleniaceae</taxon>
        <taxon>Dillenia</taxon>
    </lineage>
</organism>
<dbReference type="PANTHER" id="PTHR45868">
    <property type="entry name" value="HEAVY METAL-ASSOCIATED ISOPRENYLATED PLANT PROTEIN 33-RELATED"/>
    <property type="match status" value="1"/>
</dbReference>
<reference evidence="7 8" key="1">
    <citation type="submission" date="2023-12" db="EMBL/GenBank/DDBJ databases">
        <title>A high-quality genome assembly for Dillenia turbinata (Dilleniales).</title>
        <authorList>
            <person name="Chanderbali A."/>
        </authorList>
    </citation>
    <scope>NUCLEOTIDE SEQUENCE [LARGE SCALE GENOMIC DNA]</scope>
    <source>
        <strain evidence="7">LSX21</strain>
        <tissue evidence="7">Leaf</tissue>
    </source>
</reference>
<dbReference type="PROSITE" id="PS50846">
    <property type="entry name" value="HMA_2"/>
    <property type="match status" value="1"/>
</dbReference>
<dbReference type="Gene3D" id="3.30.70.100">
    <property type="match status" value="1"/>
</dbReference>
<dbReference type="AlphaFoldDB" id="A0AAN8VMM2"/>
<dbReference type="EMBL" id="JBAMMX010000012">
    <property type="protein sequence ID" value="KAK6930147.1"/>
    <property type="molecule type" value="Genomic_DNA"/>
</dbReference>
<evidence type="ECO:0000313" key="8">
    <source>
        <dbReference type="Proteomes" id="UP001370490"/>
    </source>
</evidence>
<dbReference type="SUPFAM" id="SSF55008">
    <property type="entry name" value="HMA, heavy metal-associated domain"/>
    <property type="match status" value="1"/>
</dbReference>
<comment type="similarity">
    <text evidence="4">Belongs to the HIPP family.</text>
</comment>
<dbReference type="InterPro" id="IPR006121">
    <property type="entry name" value="HMA_dom"/>
</dbReference>
<proteinExistence type="inferred from homology"/>
<gene>
    <name evidence="7" type="ORF">RJ641_004241</name>
</gene>